<dbReference type="EMBL" id="JBHTJG010000005">
    <property type="protein sequence ID" value="MFD0947152.1"/>
    <property type="molecule type" value="Genomic_DNA"/>
</dbReference>
<organism evidence="2 3">
    <name type="scientific">Sphingomonas canadensis</name>
    <dbReference type="NCBI Taxonomy" id="1219257"/>
    <lineage>
        <taxon>Bacteria</taxon>
        <taxon>Pseudomonadati</taxon>
        <taxon>Pseudomonadota</taxon>
        <taxon>Alphaproteobacteria</taxon>
        <taxon>Sphingomonadales</taxon>
        <taxon>Sphingomonadaceae</taxon>
        <taxon>Sphingomonas</taxon>
    </lineage>
</organism>
<sequence length="180" mass="18641">MRTSDAGGDIIDPPALNLSNRARRWASAAVRPAWGGRVLLLAPLMLVAACDRLVPDKVAAAKADAHKQAMAKAESPLDCMPPGADTFGFVCTIDRRQTQDGLILTLRHPDGGFRRLMVMRDGSGVAAADGAEAAVVTPLAPDLIEVAIGGGRYRLPATVRQPGGAASPTPSPATSKAKPS</sequence>
<name>A0ABW3HCC6_9SPHN</name>
<dbReference type="Proteomes" id="UP001596977">
    <property type="component" value="Unassembled WGS sequence"/>
</dbReference>
<feature type="compositionally biased region" description="Low complexity" evidence="1">
    <location>
        <begin position="165"/>
        <end position="180"/>
    </location>
</feature>
<proteinExistence type="predicted"/>
<feature type="region of interest" description="Disordered" evidence="1">
    <location>
        <begin position="158"/>
        <end position="180"/>
    </location>
</feature>
<evidence type="ECO:0008006" key="4">
    <source>
        <dbReference type="Google" id="ProtNLM"/>
    </source>
</evidence>
<comment type="caution">
    <text evidence="2">The sequence shown here is derived from an EMBL/GenBank/DDBJ whole genome shotgun (WGS) entry which is preliminary data.</text>
</comment>
<accession>A0ABW3HCC6</accession>
<protein>
    <recommendedName>
        <fullName evidence="4">Lipoprotein</fullName>
    </recommendedName>
</protein>
<keyword evidence="3" id="KW-1185">Reference proteome</keyword>
<reference evidence="3" key="1">
    <citation type="journal article" date="2019" name="Int. J. Syst. Evol. Microbiol.">
        <title>The Global Catalogue of Microorganisms (GCM) 10K type strain sequencing project: providing services to taxonomists for standard genome sequencing and annotation.</title>
        <authorList>
            <consortium name="The Broad Institute Genomics Platform"/>
            <consortium name="The Broad Institute Genome Sequencing Center for Infectious Disease"/>
            <person name="Wu L."/>
            <person name="Ma J."/>
        </authorList>
    </citation>
    <scope>NUCLEOTIDE SEQUENCE [LARGE SCALE GENOMIC DNA]</scope>
    <source>
        <strain evidence="3">CCUG 62982</strain>
    </source>
</reference>
<gene>
    <name evidence="2" type="ORF">ACFQ1E_12450</name>
</gene>
<evidence type="ECO:0000313" key="2">
    <source>
        <dbReference type="EMBL" id="MFD0947152.1"/>
    </source>
</evidence>
<evidence type="ECO:0000256" key="1">
    <source>
        <dbReference type="SAM" id="MobiDB-lite"/>
    </source>
</evidence>
<evidence type="ECO:0000313" key="3">
    <source>
        <dbReference type="Proteomes" id="UP001596977"/>
    </source>
</evidence>